<evidence type="ECO:0000256" key="1">
    <source>
        <dbReference type="SAM" id="SignalP"/>
    </source>
</evidence>
<accession>A0A1I2HK60</accession>
<keyword evidence="3" id="KW-1185">Reference proteome</keyword>
<reference evidence="2 3" key="1">
    <citation type="submission" date="2016-10" db="EMBL/GenBank/DDBJ databases">
        <authorList>
            <person name="de Groot N.N."/>
        </authorList>
    </citation>
    <scope>NUCLEOTIDE SEQUENCE [LARGE SCALE GENOMIC DNA]</scope>
    <source>
        <strain evidence="2 3">CGMCC 1.9156</strain>
    </source>
</reference>
<evidence type="ECO:0000313" key="2">
    <source>
        <dbReference type="EMBL" id="SFF29136.1"/>
    </source>
</evidence>
<dbReference type="STRING" id="655355.SAMN05216283_10496"/>
<organism evidence="2 3">
    <name type="scientific">Sunxiuqinia elliptica</name>
    <dbReference type="NCBI Taxonomy" id="655355"/>
    <lineage>
        <taxon>Bacteria</taxon>
        <taxon>Pseudomonadati</taxon>
        <taxon>Bacteroidota</taxon>
        <taxon>Bacteroidia</taxon>
        <taxon>Marinilabiliales</taxon>
        <taxon>Prolixibacteraceae</taxon>
        <taxon>Sunxiuqinia</taxon>
    </lineage>
</organism>
<dbReference type="RefSeq" id="WP_093919782.1">
    <property type="nucleotide sequence ID" value="NZ_FONW01000004.1"/>
</dbReference>
<feature type="chain" id="PRO_5011521044" description="DUF3124 domain-containing protein" evidence="1">
    <location>
        <begin position="28"/>
        <end position="180"/>
    </location>
</feature>
<name>A0A1I2HK60_9BACT</name>
<evidence type="ECO:0000313" key="3">
    <source>
        <dbReference type="Proteomes" id="UP000198964"/>
    </source>
</evidence>
<dbReference type="Proteomes" id="UP000198964">
    <property type="component" value="Unassembled WGS sequence"/>
</dbReference>
<dbReference type="EMBL" id="FONW01000004">
    <property type="protein sequence ID" value="SFF29136.1"/>
    <property type="molecule type" value="Genomic_DNA"/>
</dbReference>
<sequence length="180" mass="19863">MVQYAFSFKIKQALSGGVLFALLLGFAACQQTREYSSSDPGVWEQHAIKNALPDGLLHGSSYLSIYSEVYSQSEKRTYNLTATVSMRNISSTDAVYLLSAAYYNTQGDLIRTYFDHPIALKPLESIEIVVDEADEHGGTGANFIFEWAVAPQCHEPLFEAVMISTSGQQGISFTTQSVKR</sequence>
<feature type="signal peptide" evidence="1">
    <location>
        <begin position="1"/>
        <end position="27"/>
    </location>
</feature>
<dbReference type="AlphaFoldDB" id="A0A1I2HK60"/>
<gene>
    <name evidence="2" type="ORF">SAMN05216283_10496</name>
</gene>
<dbReference type="Pfam" id="PF11322">
    <property type="entry name" value="DUF3124"/>
    <property type="match status" value="1"/>
</dbReference>
<evidence type="ECO:0008006" key="4">
    <source>
        <dbReference type="Google" id="ProtNLM"/>
    </source>
</evidence>
<proteinExistence type="predicted"/>
<protein>
    <recommendedName>
        <fullName evidence="4">DUF3124 domain-containing protein</fullName>
    </recommendedName>
</protein>
<dbReference type="InterPro" id="IPR021471">
    <property type="entry name" value="DUF3124"/>
</dbReference>
<keyword evidence="1" id="KW-0732">Signal</keyword>